<dbReference type="AlphaFoldDB" id="A0A0C5VRU0"/>
<dbReference type="HOGENOM" id="CLU_005170_0_0_6"/>
<dbReference type="GO" id="GO:0005886">
    <property type="term" value="C:plasma membrane"/>
    <property type="evidence" value="ECO:0007669"/>
    <property type="project" value="TreeGrafter"/>
</dbReference>
<feature type="transmembrane region" description="Helical" evidence="5">
    <location>
        <begin position="128"/>
        <end position="154"/>
    </location>
</feature>
<name>A0A0C5VRU0_9GAMM</name>
<dbReference type="OrthoDB" id="9766267at2"/>
<feature type="transmembrane region" description="Helical" evidence="5">
    <location>
        <begin position="12"/>
        <end position="31"/>
    </location>
</feature>
<evidence type="ECO:0000256" key="4">
    <source>
        <dbReference type="ARBA" id="ARBA00023136"/>
    </source>
</evidence>
<proteinExistence type="predicted"/>
<dbReference type="PANTHER" id="PTHR10283">
    <property type="entry name" value="SOLUTE CARRIER FAMILY 13 MEMBER"/>
    <property type="match status" value="1"/>
</dbReference>
<keyword evidence="3 5" id="KW-1133">Transmembrane helix</keyword>
<dbReference type="NCBIfam" id="TIGR00785">
    <property type="entry name" value="dass"/>
    <property type="match status" value="1"/>
</dbReference>
<feature type="transmembrane region" description="Helical" evidence="5">
    <location>
        <begin position="175"/>
        <end position="195"/>
    </location>
</feature>
<feature type="transmembrane region" description="Helical" evidence="5">
    <location>
        <begin position="215"/>
        <end position="237"/>
    </location>
</feature>
<dbReference type="RefSeq" id="WP_044618838.1">
    <property type="nucleotide sequence ID" value="NZ_CP007142.1"/>
</dbReference>
<evidence type="ECO:0000256" key="1">
    <source>
        <dbReference type="ARBA" id="ARBA00004141"/>
    </source>
</evidence>
<feature type="transmembrane region" description="Helical" evidence="5">
    <location>
        <begin position="456"/>
        <end position="478"/>
    </location>
</feature>
<feature type="transmembrane region" description="Helical" evidence="5">
    <location>
        <begin position="370"/>
        <end position="386"/>
    </location>
</feature>
<dbReference type="PANTHER" id="PTHR10283:SF82">
    <property type="entry name" value="SOLUTE CARRIER FAMILY 13 MEMBER 2"/>
    <property type="match status" value="1"/>
</dbReference>
<dbReference type="Proteomes" id="UP000032266">
    <property type="component" value="Chromosome"/>
</dbReference>
<feature type="transmembrane region" description="Helical" evidence="5">
    <location>
        <begin position="393"/>
        <end position="410"/>
    </location>
</feature>
<keyword evidence="4 5" id="KW-0472">Membrane</keyword>
<dbReference type="Pfam" id="PF00939">
    <property type="entry name" value="Na_sulph_symp"/>
    <property type="match status" value="1"/>
</dbReference>
<dbReference type="KEGG" id="gsn:YC6258_04919"/>
<gene>
    <name evidence="6" type="ORF">YC6258_04919</name>
</gene>
<dbReference type="InterPro" id="IPR001898">
    <property type="entry name" value="SLC13A/DASS"/>
</dbReference>
<feature type="transmembrane region" description="Helical" evidence="5">
    <location>
        <begin position="85"/>
        <end position="108"/>
    </location>
</feature>
<reference evidence="6 7" key="1">
    <citation type="submission" date="2014-01" db="EMBL/GenBank/DDBJ databases">
        <title>Full genme sequencing of cellulolytic bacterium Gynuella sunshinyii YC6258T gen. nov., sp. nov.</title>
        <authorList>
            <person name="Khan H."/>
            <person name="Chung E.J."/>
            <person name="Chung Y.R."/>
        </authorList>
    </citation>
    <scope>NUCLEOTIDE SEQUENCE [LARGE SCALE GENOMIC DNA]</scope>
    <source>
        <strain evidence="6 7">YC6258</strain>
    </source>
</reference>
<feature type="transmembrane region" description="Helical" evidence="5">
    <location>
        <begin position="272"/>
        <end position="290"/>
    </location>
</feature>
<dbReference type="CDD" id="cd01115">
    <property type="entry name" value="SLC13_permease"/>
    <property type="match status" value="1"/>
</dbReference>
<keyword evidence="7" id="KW-1185">Reference proteome</keyword>
<sequence length="480" mass="52615">MSMHVKQENRSWFGLLLGPVVMLMIIILPAPAGLSEASWLTIGLTFWMASWWITEAVPIPVTSFLPLVVAPLLRINHINAVAVSYAHPLIFLFMGGFMLSIAMERWSLHKRIALKTMLLTGSKPSQQIAGIMLVTAFLSMWMSNTATTVMMLPIGLSIIQMTQTDEQTDAPYNKALLLSIAYAASIGGLATLIGTPPNALMAAYLNENFHIKISFARWMLVGIPLTVLLLFSTWLWLTQMFYQVDKNATRCSKVTFRLQLNELGPVKREETAVLIIFALTALAWMFRPLIAKITGLPLDDTIIAMLSASLLFACPIDRHNRRLLKWKDATKVPWGVLLLFGGGLSLAGLIKSSGLADYIALQVEALDAMPLWLMTIIVVTVIVFLTEITSNTATAAGFLPLLGPIAMSISNTPMTLVIPAAIAASCAFMMPVATPPNAIIFSSGQLRIADMAKTGLMLNLIAIFWISLLGLTLVRWVLNF</sequence>
<evidence type="ECO:0000256" key="5">
    <source>
        <dbReference type="SAM" id="Phobius"/>
    </source>
</evidence>
<evidence type="ECO:0000256" key="3">
    <source>
        <dbReference type="ARBA" id="ARBA00022989"/>
    </source>
</evidence>
<evidence type="ECO:0000256" key="2">
    <source>
        <dbReference type="ARBA" id="ARBA00022692"/>
    </source>
</evidence>
<dbReference type="GO" id="GO:1905039">
    <property type="term" value="P:carboxylic acid transmembrane transport"/>
    <property type="evidence" value="ECO:0007669"/>
    <property type="project" value="UniProtKB-ARBA"/>
</dbReference>
<dbReference type="GO" id="GO:0008514">
    <property type="term" value="F:organic anion transmembrane transporter activity"/>
    <property type="evidence" value="ECO:0007669"/>
    <property type="project" value="UniProtKB-ARBA"/>
</dbReference>
<evidence type="ECO:0000313" key="7">
    <source>
        <dbReference type="Proteomes" id="UP000032266"/>
    </source>
</evidence>
<dbReference type="PATRIC" id="fig|1445510.3.peg.4881"/>
<protein>
    <submittedName>
        <fullName evidence="6">Di-and tricarboxylate transporter</fullName>
    </submittedName>
</protein>
<keyword evidence="2 5" id="KW-0812">Transmembrane</keyword>
<feature type="transmembrane region" description="Helical" evidence="5">
    <location>
        <begin position="302"/>
        <end position="320"/>
    </location>
</feature>
<dbReference type="EMBL" id="CP007142">
    <property type="protein sequence ID" value="AJQ96951.1"/>
    <property type="molecule type" value="Genomic_DNA"/>
</dbReference>
<comment type="subcellular location">
    <subcellularLocation>
        <location evidence="1">Membrane</location>
        <topology evidence="1">Multi-pass membrane protein</topology>
    </subcellularLocation>
</comment>
<accession>A0A0C5VRU0</accession>
<feature type="transmembrane region" description="Helical" evidence="5">
    <location>
        <begin position="332"/>
        <end position="350"/>
    </location>
</feature>
<evidence type="ECO:0000313" key="6">
    <source>
        <dbReference type="EMBL" id="AJQ96951.1"/>
    </source>
</evidence>
<feature type="transmembrane region" description="Helical" evidence="5">
    <location>
        <begin position="416"/>
        <end position="435"/>
    </location>
</feature>
<feature type="transmembrane region" description="Helical" evidence="5">
    <location>
        <begin position="51"/>
        <end position="73"/>
    </location>
</feature>
<organism evidence="6 7">
    <name type="scientific">Gynuella sunshinyii YC6258</name>
    <dbReference type="NCBI Taxonomy" id="1445510"/>
    <lineage>
        <taxon>Bacteria</taxon>
        <taxon>Pseudomonadati</taxon>
        <taxon>Pseudomonadota</taxon>
        <taxon>Gammaproteobacteria</taxon>
        <taxon>Oceanospirillales</taxon>
        <taxon>Saccharospirillaceae</taxon>
        <taxon>Gynuella</taxon>
    </lineage>
</organism>